<dbReference type="AlphaFoldDB" id="M7YZN1"/>
<sequence>MTLTLSLGVNGGGAAAKKRKVMDGVGDVAAAGGGDRATVMRLLQARDRMVKVELDHEDGDKAVTGVRVGGGFRVTEAGDGKAMALGWRDRALITATAWRPCRRSVGKNEP</sequence>
<accession>M7YZN1</accession>
<gene>
    <name evidence="1" type="ORF">TRIUR3_26012</name>
</gene>
<name>M7YZN1_TRIUA</name>
<dbReference type="EMBL" id="KD286045">
    <property type="protein sequence ID" value="EMS45515.1"/>
    <property type="molecule type" value="Genomic_DNA"/>
</dbReference>
<reference evidence="1" key="1">
    <citation type="journal article" date="2013" name="Nature">
        <title>Draft genome of the wheat A-genome progenitor Triticum urartu.</title>
        <authorList>
            <person name="Ling H.Q."/>
            <person name="Zhao S."/>
            <person name="Liu D."/>
            <person name="Wang J."/>
            <person name="Sun H."/>
            <person name="Zhang C."/>
            <person name="Fan H."/>
            <person name="Li D."/>
            <person name="Dong L."/>
            <person name="Tao Y."/>
            <person name="Gao C."/>
            <person name="Wu H."/>
            <person name="Li Y."/>
            <person name="Cui Y."/>
            <person name="Guo X."/>
            <person name="Zheng S."/>
            <person name="Wang B."/>
            <person name="Yu K."/>
            <person name="Liang Q."/>
            <person name="Yang W."/>
            <person name="Lou X."/>
            <person name="Chen J."/>
            <person name="Feng M."/>
            <person name="Jian J."/>
            <person name="Zhang X."/>
            <person name="Luo G."/>
            <person name="Jiang Y."/>
            <person name="Liu J."/>
            <person name="Wang Z."/>
            <person name="Sha Y."/>
            <person name="Zhang B."/>
            <person name="Wu H."/>
            <person name="Tang D."/>
            <person name="Shen Q."/>
            <person name="Xue P."/>
            <person name="Zou S."/>
            <person name="Wang X."/>
            <person name="Liu X."/>
            <person name="Wang F."/>
            <person name="Yang Y."/>
            <person name="An X."/>
            <person name="Dong Z."/>
            <person name="Zhang K."/>
            <person name="Zhang X."/>
            <person name="Luo M.C."/>
            <person name="Dvorak J."/>
            <person name="Tong Y."/>
            <person name="Wang J."/>
            <person name="Yang H."/>
            <person name="Li Z."/>
            <person name="Wang D."/>
            <person name="Zhang A."/>
            <person name="Wang J."/>
        </authorList>
    </citation>
    <scope>NUCLEOTIDE SEQUENCE</scope>
</reference>
<proteinExistence type="predicted"/>
<organism evidence="1">
    <name type="scientific">Triticum urartu</name>
    <name type="common">Red wild einkorn</name>
    <name type="synonym">Crithodium urartu</name>
    <dbReference type="NCBI Taxonomy" id="4572"/>
    <lineage>
        <taxon>Eukaryota</taxon>
        <taxon>Viridiplantae</taxon>
        <taxon>Streptophyta</taxon>
        <taxon>Embryophyta</taxon>
        <taxon>Tracheophyta</taxon>
        <taxon>Spermatophyta</taxon>
        <taxon>Magnoliopsida</taxon>
        <taxon>Liliopsida</taxon>
        <taxon>Poales</taxon>
        <taxon>Poaceae</taxon>
        <taxon>BOP clade</taxon>
        <taxon>Pooideae</taxon>
        <taxon>Triticodae</taxon>
        <taxon>Triticeae</taxon>
        <taxon>Triticinae</taxon>
        <taxon>Triticum</taxon>
    </lineage>
</organism>
<protein>
    <submittedName>
        <fullName evidence="1">Uncharacterized protein</fullName>
    </submittedName>
</protein>
<evidence type="ECO:0000313" key="1">
    <source>
        <dbReference type="EMBL" id="EMS45515.1"/>
    </source>
</evidence>